<dbReference type="AlphaFoldDB" id="X1P7C5"/>
<organism evidence="1">
    <name type="scientific">marine sediment metagenome</name>
    <dbReference type="NCBI Taxonomy" id="412755"/>
    <lineage>
        <taxon>unclassified sequences</taxon>
        <taxon>metagenomes</taxon>
        <taxon>ecological metagenomes</taxon>
    </lineage>
</organism>
<gene>
    <name evidence="1" type="ORF">S06H3_46111</name>
</gene>
<evidence type="ECO:0000313" key="1">
    <source>
        <dbReference type="EMBL" id="GAI38361.1"/>
    </source>
</evidence>
<sequence>MKKLAIGLMCISLLLTLVVPTTAKGKPAKPTYLTNEDKLYQFQRPSRAWGEKKAGEFNDYCFVRRADSAIYIGSRIYMTDLEEFDLSATQHEWIEGMEKKYKWTNVKIIDEADITIDERPAFWSITEFRSRGRARKEKIYLVQGEKFYYRLRLTCPQRYFDKHLEEFEQLVKSFKLLPLTNRSQTSDWRNLEEKLNPERKKLWVVIGDKEACGFVHQPMKRYRIPTHGFGGIYIAAAEG</sequence>
<comment type="caution">
    <text evidence="1">The sequence shown here is derived from an EMBL/GenBank/DDBJ whole genome shotgun (WGS) entry which is preliminary data.</text>
</comment>
<dbReference type="EMBL" id="BARV01028861">
    <property type="protein sequence ID" value="GAI38361.1"/>
    <property type="molecule type" value="Genomic_DNA"/>
</dbReference>
<protein>
    <submittedName>
        <fullName evidence="1">Uncharacterized protein</fullName>
    </submittedName>
</protein>
<reference evidence="1" key="1">
    <citation type="journal article" date="2014" name="Front. Microbiol.">
        <title>High frequency of phylogenetically diverse reductive dehalogenase-homologous genes in deep subseafloor sedimentary metagenomes.</title>
        <authorList>
            <person name="Kawai M."/>
            <person name="Futagami T."/>
            <person name="Toyoda A."/>
            <person name="Takaki Y."/>
            <person name="Nishi S."/>
            <person name="Hori S."/>
            <person name="Arai W."/>
            <person name="Tsubouchi T."/>
            <person name="Morono Y."/>
            <person name="Uchiyama I."/>
            <person name="Ito T."/>
            <person name="Fujiyama A."/>
            <person name="Inagaki F."/>
            <person name="Takami H."/>
        </authorList>
    </citation>
    <scope>NUCLEOTIDE SEQUENCE</scope>
    <source>
        <strain evidence="1">Expedition CK06-06</strain>
    </source>
</reference>
<proteinExistence type="predicted"/>
<accession>X1P7C5</accession>
<feature type="non-terminal residue" evidence="1">
    <location>
        <position position="239"/>
    </location>
</feature>
<name>X1P7C5_9ZZZZ</name>
<dbReference type="Gene3D" id="3.40.1000.10">
    <property type="entry name" value="Mog1/PsbP, alpha/beta/alpha sandwich"/>
    <property type="match status" value="1"/>
</dbReference>